<keyword evidence="2" id="KW-1133">Transmembrane helix</keyword>
<dbReference type="EMBL" id="LAVA02000016">
    <property type="protein sequence ID" value="OIJ68403.1"/>
    <property type="molecule type" value="Genomic_DNA"/>
</dbReference>
<organism evidence="3 4">
    <name type="scientific">Streptomyces mangrovisoli</name>
    <dbReference type="NCBI Taxonomy" id="1428628"/>
    <lineage>
        <taxon>Bacteria</taxon>
        <taxon>Bacillati</taxon>
        <taxon>Actinomycetota</taxon>
        <taxon>Actinomycetes</taxon>
        <taxon>Kitasatosporales</taxon>
        <taxon>Streptomycetaceae</taxon>
        <taxon>Streptomyces</taxon>
    </lineage>
</organism>
<comment type="caution">
    <text evidence="3">The sequence shown here is derived from an EMBL/GenBank/DDBJ whole genome shotgun (WGS) entry which is preliminary data.</text>
</comment>
<feature type="transmembrane region" description="Helical" evidence="2">
    <location>
        <begin position="14"/>
        <end position="34"/>
    </location>
</feature>
<dbReference type="OrthoDB" id="4198593at2"/>
<evidence type="ECO:0000256" key="1">
    <source>
        <dbReference type="SAM" id="MobiDB-lite"/>
    </source>
</evidence>
<keyword evidence="2" id="KW-0812">Transmembrane</keyword>
<evidence type="ECO:0000313" key="4">
    <source>
        <dbReference type="Proteomes" id="UP000034196"/>
    </source>
</evidence>
<sequence length="177" mass="18095">MADGPTGNDGDGKWLIGAIGTALAVAAFLGIHNVSQLEDWAKGSSHTAGTPQPTSAFSTTPLFSPAPATTATCSSDPYCGTTHFNAEGTPQFDGDCRTSSDGGCPVSRVFTNNGTETGGATATFTLYKDSNHTDVAATCTAIIPSTPQGGSVTARCTIQTSYDGKVWLRAIPNNPTD</sequence>
<keyword evidence="2" id="KW-0472">Membrane</keyword>
<name>A0A1J4P1C5_9ACTN</name>
<proteinExistence type="predicted"/>
<evidence type="ECO:0000313" key="3">
    <source>
        <dbReference type="EMBL" id="OIJ68403.1"/>
    </source>
</evidence>
<accession>A0A1J4P1C5</accession>
<reference evidence="3" key="1">
    <citation type="submission" date="2016-10" db="EMBL/GenBank/DDBJ databases">
        <title>Genome sequence of Streptomyces mangrovisoli MUSC 149.</title>
        <authorList>
            <person name="Lee L.-H."/>
            <person name="Ser H.-L."/>
        </authorList>
    </citation>
    <scope>NUCLEOTIDE SEQUENCE [LARGE SCALE GENOMIC DNA]</scope>
    <source>
        <strain evidence="3">MUSC 149</strain>
    </source>
</reference>
<dbReference type="AlphaFoldDB" id="A0A1J4P1C5"/>
<feature type="compositionally biased region" description="Polar residues" evidence="1">
    <location>
        <begin position="44"/>
        <end position="61"/>
    </location>
</feature>
<dbReference type="Proteomes" id="UP000034196">
    <property type="component" value="Unassembled WGS sequence"/>
</dbReference>
<evidence type="ECO:0000256" key="2">
    <source>
        <dbReference type="SAM" id="Phobius"/>
    </source>
</evidence>
<protein>
    <submittedName>
        <fullName evidence="3">Uncharacterized protein</fullName>
    </submittedName>
</protein>
<dbReference type="RefSeq" id="WP_046584273.1">
    <property type="nucleotide sequence ID" value="NZ_LAVA02000016.1"/>
</dbReference>
<keyword evidence="4" id="KW-1185">Reference proteome</keyword>
<gene>
    <name evidence="3" type="ORF">WN71_008265</name>
</gene>
<feature type="region of interest" description="Disordered" evidence="1">
    <location>
        <begin position="42"/>
        <end position="61"/>
    </location>
</feature>